<dbReference type="OrthoDB" id="9789960at2"/>
<dbReference type="PATRIC" id="fig|1127699.3.peg.2215"/>
<dbReference type="SUPFAM" id="SSF51905">
    <property type="entry name" value="FAD/NAD(P)-binding domain"/>
    <property type="match status" value="1"/>
</dbReference>
<feature type="domain" description="Amine oxidase" evidence="6">
    <location>
        <begin position="11"/>
        <end position="314"/>
    </location>
</feature>
<dbReference type="PANTHER" id="PTHR46091">
    <property type="entry name" value="BLR7054 PROTEIN"/>
    <property type="match status" value="1"/>
</dbReference>
<reference evidence="7 8" key="1">
    <citation type="submission" date="2012-05" db="EMBL/GenBank/DDBJ databases">
        <authorList>
            <person name="Weinstock G."/>
            <person name="Sodergren E."/>
            <person name="Lobos E.A."/>
            <person name="Fulton L."/>
            <person name="Fulton R."/>
            <person name="Courtney L."/>
            <person name="Fronick C."/>
            <person name="O'Laughlin M."/>
            <person name="Godfrey J."/>
            <person name="Wilson R.M."/>
            <person name="Miner T."/>
            <person name="Farmer C."/>
            <person name="Delehaunty K."/>
            <person name="Cordes M."/>
            <person name="Minx P."/>
            <person name="Tomlinson C."/>
            <person name="Chen J."/>
            <person name="Wollam A."/>
            <person name="Pepin K.H."/>
            <person name="Bhonagiri V."/>
            <person name="Zhang X."/>
            <person name="Suruliraj S."/>
            <person name="Warren W."/>
            <person name="Mitreva M."/>
            <person name="Mardis E.R."/>
            <person name="Wilson R.K."/>
        </authorList>
    </citation>
    <scope>NUCLEOTIDE SEQUENCE [LARGE SCALE GENOMIC DNA]</scope>
    <source>
        <strain evidence="7 8">F0055</strain>
    </source>
</reference>
<evidence type="ECO:0000256" key="2">
    <source>
        <dbReference type="ARBA" id="ARBA00022729"/>
    </source>
</evidence>
<protein>
    <submittedName>
        <fullName evidence="7">FAD dependent oxidoreductase</fullName>
    </submittedName>
</protein>
<dbReference type="STRING" id="1127699.HMPREF9151_02415"/>
<gene>
    <name evidence="7" type="ORF">HMPREF9151_02415</name>
</gene>
<dbReference type="EMBL" id="AMEP01000156">
    <property type="protein sequence ID" value="EKX96569.1"/>
    <property type="molecule type" value="Genomic_DNA"/>
</dbReference>
<keyword evidence="2" id="KW-0732">Signal</keyword>
<organism evidence="7 8">
    <name type="scientific">Hoylesella saccharolytica F0055</name>
    <dbReference type="NCBI Taxonomy" id="1127699"/>
    <lineage>
        <taxon>Bacteria</taxon>
        <taxon>Pseudomonadati</taxon>
        <taxon>Bacteroidota</taxon>
        <taxon>Bacteroidia</taxon>
        <taxon>Bacteroidales</taxon>
        <taxon>Prevotellaceae</taxon>
        <taxon>Hoylesella</taxon>
    </lineage>
</organism>
<dbReference type="Proteomes" id="UP000010433">
    <property type="component" value="Unassembled WGS sequence"/>
</dbReference>
<sequence>MNKCIIIGSGLGGLSCGVILARNGYQVTVLEQGTQPGGCLQCFKRGGAKFETGMHFIGSADEGQTLHYLLHYLGLETMPLTRLDTSGYDVISLSGGQFKLANGHEAFVETLAKDFPHEKDNLHNYFSLIEQIAGASSLHSLRHAENNPLLNTEYQIRSIDDIIGTLINDPLLCKVLVGNLPLYAAERGKTPFSTHAFITDFYNQSAFRIAGGSDIITKLLIENIEKQGGRVLTRKKVTKILCDNTKATGVVTADENCYEADLVISAVHPNRLLEMLTDNTLIRPAYRKRILSVPNTVGGFAVYMKFKSQTVPYLNHNFYGYMGDTPWDCEHYTASEWPKGYLYMHMCPPKQPGEDKNNVPKYAECGELLSYMQFEEITPWLGTHIGRRGKDYELFKQEKAERLIAAAEKQFPGLRNSIENYWTSTPLTYFDYTGTERGGMYGVAKDITMGAACHVQYKTKIPNLLLTGQNINSHGMLGVLVGSIVTCSELLTAETIYRQIKR</sequence>
<accession>L1MZZ0</accession>
<evidence type="ECO:0000313" key="8">
    <source>
        <dbReference type="Proteomes" id="UP000010433"/>
    </source>
</evidence>
<dbReference type="PANTHER" id="PTHR46091:SF3">
    <property type="entry name" value="AMINE OXIDASE DOMAIN-CONTAINING PROTEIN"/>
    <property type="match status" value="1"/>
</dbReference>
<dbReference type="AlphaFoldDB" id="L1MZZ0"/>
<evidence type="ECO:0000256" key="4">
    <source>
        <dbReference type="ARBA" id="ARBA00022857"/>
    </source>
</evidence>
<keyword evidence="8" id="KW-1185">Reference proteome</keyword>
<dbReference type="PROSITE" id="PS51257">
    <property type="entry name" value="PROKAR_LIPOPROTEIN"/>
    <property type="match status" value="1"/>
</dbReference>
<evidence type="ECO:0000259" key="6">
    <source>
        <dbReference type="Pfam" id="PF01593"/>
    </source>
</evidence>
<proteinExistence type="predicted"/>
<evidence type="ECO:0000256" key="5">
    <source>
        <dbReference type="ARBA" id="ARBA00023027"/>
    </source>
</evidence>
<dbReference type="InterPro" id="IPR052206">
    <property type="entry name" value="Retinol_saturase"/>
</dbReference>
<dbReference type="InterPro" id="IPR036188">
    <property type="entry name" value="FAD/NAD-bd_sf"/>
</dbReference>
<keyword evidence="4" id="KW-0521">NADP</keyword>
<keyword evidence="1" id="KW-0285">Flavoprotein</keyword>
<dbReference type="HOGENOM" id="CLU_019722_1_2_10"/>
<dbReference type="InterPro" id="IPR002937">
    <property type="entry name" value="Amino_oxidase"/>
</dbReference>
<evidence type="ECO:0000313" key="7">
    <source>
        <dbReference type="EMBL" id="EKX96569.1"/>
    </source>
</evidence>
<keyword evidence="3" id="KW-0274">FAD</keyword>
<evidence type="ECO:0000256" key="3">
    <source>
        <dbReference type="ARBA" id="ARBA00022827"/>
    </source>
</evidence>
<dbReference type="GO" id="GO:0016491">
    <property type="term" value="F:oxidoreductase activity"/>
    <property type="evidence" value="ECO:0007669"/>
    <property type="project" value="InterPro"/>
</dbReference>
<name>L1MZZ0_9BACT</name>
<dbReference type="RefSeq" id="WP_009161274.1">
    <property type="nucleotide sequence ID" value="NZ_KB290963.1"/>
</dbReference>
<evidence type="ECO:0000256" key="1">
    <source>
        <dbReference type="ARBA" id="ARBA00022630"/>
    </source>
</evidence>
<keyword evidence="5" id="KW-0520">NAD</keyword>
<comment type="caution">
    <text evidence="7">The sequence shown here is derived from an EMBL/GenBank/DDBJ whole genome shotgun (WGS) entry which is preliminary data.</text>
</comment>
<dbReference type="Pfam" id="PF01593">
    <property type="entry name" value="Amino_oxidase"/>
    <property type="match status" value="1"/>
</dbReference>
<dbReference type="Gene3D" id="3.50.50.60">
    <property type="entry name" value="FAD/NAD(P)-binding domain"/>
    <property type="match status" value="2"/>
</dbReference>